<dbReference type="OrthoDB" id="117306at2759"/>
<feature type="compositionally biased region" description="Basic residues" evidence="1">
    <location>
        <begin position="31"/>
        <end position="43"/>
    </location>
</feature>
<evidence type="ECO:0000313" key="4">
    <source>
        <dbReference type="Proteomes" id="UP000198211"/>
    </source>
</evidence>
<proteinExistence type="predicted"/>
<evidence type="ECO:0000256" key="2">
    <source>
        <dbReference type="SAM" id="Phobius"/>
    </source>
</evidence>
<evidence type="ECO:0008006" key="5">
    <source>
        <dbReference type="Google" id="ProtNLM"/>
    </source>
</evidence>
<keyword evidence="2" id="KW-0812">Transmembrane</keyword>
<name>A0A225VM38_9STRA</name>
<dbReference type="EMBL" id="NBNE01003972">
    <property type="protein sequence ID" value="OWZ06415.1"/>
    <property type="molecule type" value="Genomic_DNA"/>
</dbReference>
<gene>
    <name evidence="3" type="ORF">PHMEG_00021334</name>
</gene>
<sequence length="291" mass="33559">MCYNDWEYVRSKFRADPANRYHTQSIHVRARAIHSPQRRNKRHNNGEGEVEGNGGDTAALVMSVHWSTRTVGALTTNRFRLYMVENQFFHNPEDSPDRRRFLQPFARGQRAGGVVSFDQTTLPSCWRYNTVCQFKKIKLRRWDTKVVVVTCASAAFCVIIEVYGGAKPHLQIPVPRDNNSVDACILRNMNALLPPSKSSPWFYPSVKLALKLCHRRMYLMGTIEADRRGFAEGGTSTKKYRTVNKRKVMMPPQDTIKLAEKKKFPYITSPIAPKIYQHRARQNIPITEWEA</sequence>
<dbReference type="AlphaFoldDB" id="A0A225VM38"/>
<evidence type="ECO:0000256" key="1">
    <source>
        <dbReference type="SAM" id="MobiDB-lite"/>
    </source>
</evidence>
<comment type="caution">
    <text evidence="3">The sequence shown here is derived from an EMBL/GenBank/DDBJ whole genome shotgun (WGS) entry which is preliminary data.</text>
</comment>
<organism evidence="3 4">
    <name type="scientific">Phytophthora megakarya</name>
    <dbReference type="NCBI Taxonomy" id="4795"/>
    <lineage>
        <taxon>Eukaryota</taxon>
        <taxon>Sar</taxon>
        <taxon>Stramenopiles</taxon>
        <taxon>Oomycota</taxon>
        <taxon>Peronosporomycetes</taxon>
        <taxon>Peronosporales</taxon>
        <taxon>Peronosporaceae</taxon>
        <taxon>Phytophthora</taxon>
    </lineage>
</organism>
<feature type="region of interest" description="Disordered" evidence="1">
    <location>
        <begin position="31"/>
        <end position="54"/>
    </location>
</feature>
<keyword evidence="4" id="KW-1185">Reference proteome</keyword>
<reference evidence="4" key="1">
    <citation type="submission" date="2017-03" db="EMBL/GenBank/DDBJ databases">
        <title>Phytopthora megakarya and P. palmivora, two closely related causual agents of cacao black pod achieved similar genome size and gene model numbers by different mechanisms.</title>
        <authorList>
            <person name="Ali S."/>
            <person name="Shao J."/>
            <person name="Larry D.J."/>
            <person name="Kronmiller B."/>
            <person name="Shen D."/>
            <person name="Strem M.D."/>
            <person name="Melnick R.L."/>
            <person name="Guiltinan M.J."/>
            <person name="Tyler B.M."/>
            <person name="Meinhardt L.W."/>
            <person name="Bailey B.A."/>
        </authorList>
    </citation>
    <scope>NUCLEOTIDE SEQUENCE [LARGE SCALE GENOMIC DNA]</scope>
    <source>
        <strain evidence="4">zdho120</strain>
    </source>
</reference>
<keyword evidence="2" id="KW-1133">Transmembrane helix</keyword>
<accession>A0A225VM38</accession>
<evidence type="ECO:0000313" key="3">
    <source>
        <dbReference type="EMBL" id="OWZ06415.1"/>
    </source>
</evidence>
<dbReference type="Proteomes" id="UP000198211">
    <property type="component" value="Unassembled WGS sequence"/>
</dbReference>
<protein>
    <recommendedName>
        <fullName evidence="5">PiggyBac transposable element-derived protein domain-containing protein</fullName>
    </recommendedName>
</protein>
<feature type="transmembrane region" description="Helical" evidence="2">
    <location>
        <begin position="146"/>
        <end position="166"/>
    </location>
</feature>
<keyword evidence="2" id="KW-0472">Membrane</keyword>